<evidence type="ECO:0000313" key="3">
    <source>
        <dbReference type="Proteomes" id="UP001527099"/>
    </source>
</evidence>
<organism evidence="2 3">
    <name type="scientific">Paenibacillus alginolyticus</name>
    <dbReference type="NCBI Taxonomy" id="59839"/>
    <lineage>
        <taxon>Bacteria</taxon>
        <taxon>Bacillati</taxon>
        <taxon>Bacillota</taxon>
        <taxon>Bacilli</taxon>
        <taxon>Bacillales</taxon>
        <taxon>Paenibacillaceae</taxon>
        <taxon>Paenibacillus</taxon>
    </lineage>
</organism>
<sequence>MNVMLREKGAKLLTHMTGCRSRVYKLALFFPVVILAMIIVSWTTSEHIGEPEIILSPEIISLIPKGSDDTFVPVLPPTLAAVQAEPSNGSSASLQAADTRAVVPILHSLEGISLDDNTEAVVAKKGYPLTFVQDPHFVEAFTYEYPDMNIGFQDGMVTFVQIPAKVGHVQINDQRISLTMTDVKRLLGEPDYVTEDGIVFQRGEELIKLFVAPETQELIAIDYYDLSST</sequence>
<keyword evidence="1" id="KW-0472">Membrane</keyword>
<evidence type="ECO:0000313" key="2">
    <source>
        <dbReference type="EMBL" id="MCY9696080.1"/>
    </source>
</evidence>
<accession>A0ABT4GIP3</accession>
<dbReference type="RefSeq" id="WP_268617227.1">
    <property type="nucleotide sequence ID" value="NZ_JAMDMX010000087.1"/>
</dbReference>
<keyword evidence="3" id="KW-1185">Reference proteome</keyword>
<reference evidence="2 3" key="1">
    <citation type="submission" date="2022-05" db="EMBL/GenBank/DDBJ databases">
        <title>Genome Sequencing of Bee-Associated Microbes.</title>
        <authorList>
            <person name="Dunlap C."/>
        </authorList>
    </citation>
    <scope>NUCLEOTIDE SEQUENCE [LARGE SCALE GENOMIC DNA]</scope>
    <source>
        <strain evidence="2 3">NRRL B-14421</strain>
    </source>
</reference>
<name>A0ABT4GIP3_9BACL</name>
<gene>
    <name evidence="2" type="ORF">M5X19_24685</name>
</gene>
<proteinExistence type="predicted"/>
<dbReference type="Proteomes" id="UP001527099">
    <property type="component" value="Unassembled WGS sequence"/>
</dbReference>
<feature type="transmembrane region" description="Helical" evidence="1">
    <location>
        <begin position="23"/>
        <end position="42"/>
    </location>
</feature>
<keyword evidence="1" id="KW-1133">Transmembrane helix</keyword>
<evidence type="ECO:0000256" key="1">
    <source>
        <dbReference type="SAM" id="Phobius"/>
    </source>
</evidence>
<keyword evidence="1" id="KW-0812">Transmembrane</keyword>
<comment type="caution">
    <text evidence="2">The sequence shown here is derived from an EMBL/GenBank/DDBJ whole genome shotgun (WGS) entry which is preliminary data.</text>
</comment>
<protein>
    <submittedName>
        <fullName evidence="2">YjgB family protein</fullName>
    </submittedName>
</protein>
<dbReference type="EMBL" id="JAMDMX010000087">
    <property type="protein sequence ID" value="MCY9696080.1"/>
    <property type="molecule type" value="Genomic_DNA"/>
</dbReference>